<feature type="domain" description="Phytocyanin" evidence="11">
    <location>
        <begin position="28"/>
        <end position="130"/>
    </location>
</feature>
<evidence type="ECO:0000313" key="12">
    <source>
        <dbReference type="EMBL" id="TQD99541.1"/>
    </source>
</evidence>
<dbReference type="FunFam" id="2.60.40.420:FF:000010">
    <property type="entry name" value="Early nodulin-like protein 1"/>
    <property type="match status" value="1"/>
</dbReference>
<evidence type="ECO:0000256" key="5">
    <source>
        <dbReference type="ARBA" id="ARBA00023136"/>
    </source>
</evidence>
<organism evidence="12 13">
    <name type="scientific">Malus baccata</name>
    <name type="common">Siberian crab apple</name>
    <name type="synonym">Pyrus baccata</name>
    <dbReference type="NCBI Taxonomy" id="106549"/>
    <lineage>
        <taxon>Eukaryota</taxon>
        <taxon>Viridiplantae</taxon>
        <taxon>Streptophyta</taxon>
        <taxon>Embryophyta</taxon>
        <taxon>Tracheophyta</taxon>
        <taxon>Spermatophyta</taxon>
        <taxon>Magnoliopsida</taxon>
        <taxon>eudicotyledons</taxon>
        <taxon>Gunneridae</taxon>
        <taxon>Pentapetalae</taxon>
        <taxon>rosids</taxon>
        <taxon>fabids</taxon>
        <taxon>Rosales</taxon>
        <taxon>Rosaceae</taxon>
        <taxon>Amygdaloideae</taxon>
        <taxon>Maleae</taxon>
        <taxon>Malus</taxon>
    </lineage>
</organism>
<evidence type="ECO:0000313" key="13">
    <source>
        <dbReference type="Proteomes" id="UP000315295"/>
    </source>
</evidence>
<evidence type="ECO:0000256" key="9">
    <source>
        <dbReference type="ARBA" id="ARBA00035011"/>
    </source>
</evidence>
<feature type="chain" id="PRO_5021979457" description="Phytocyanin domain-containing protein" evidence="10">
    <location>
        <begin position="28"/>
        <end position="174"/>
    </location>
</feature>
<evidence type="ECO:0000256" key="7">
    <source>
        <dbReference type="ARBA" id="ARBA00023180"/>
    </source>
</evidence>
<dbReference type="EMBL" id="VIEB01000234">
    <property type="protein sequence ID" value="TQD99541.1"/>
    <property type="molecule type" value="Genomic_DNA"/>
</dbReference>
<dbReference type="CDD" id="cd11019">
    <property type="entry name" value="OsENODL1_like"/>
    <property type="match status" value="1"/>
</dbReference>
<keyword evidence="8" id="KW-0449">Lipoprotein</keyword>
<comment type="similarity">
    <text evidence="9">Belongs to the early nodulin-like (ENODL) family.</text>
</comment>
<dbReference type="GO" id="GO:0009055">
    <property type="term" value="F:electron transfer activity"/>
    <property type="evidence" value="ECO:0007669"/>
    <property type="project" value="InterPro"/>
</dbReference>
<proteinExistence type="inferred from homology"/>
<dbReference type="PANTHER" id="PTHR33021:SF49">
    <property type="entry name" value="EARLY NODULIN-LIKE PROTEIN 21"/>
    <property type="match status" value="1"/>
</dbReference>
<sequence>MANFNCNTIFLFSLVMFFFCYGHFVSAFEFQVGGNKDWVVPPANDTKIYNDWASENRFQVGDTLRFHYKKDSVMEVTEAEYKKCNSTRPNFFSNTGNTVYTFDHSGSFYFISGAAGHCERGQRMIVKVMAAEDEDSPSGGDAIKSSGAAVSSVGVSKLVLVQFVMSYVVASVMF</sequence>
<comment type="subcellular location">
    <subcellularLocation>
        <location evidence="1">Cell membrane</location>
        <topology evidence="1">Lipid-anchor</topology>
        <topology evidence="1">GPI-anchor</topology>
    </subcellularLocation>
</comment>
<evidence type="ECO:0000256" key="3">
    <source>
        <dbReference type="ARBA" id="ARBA00022622"/>
    </source>
</evidence>
<evidence type="ECO:0000256" key="4">
    <source>
        <dbReference type="ARBA" id="ARBA00022729"/>
    </source>
</evidence>
<evidence type="ECO:0000259" key="11">
    <source>
        <dbReference type="PROSITE" id="PS51485"/>
    </source>
</evidence>
<protein>
    <recommendedName>
        <fullName evidence="11">Phytocyanin domain-containing protein</fullName>
    </recommendedName>
</protein>
<dbReference type="InterPro" id="IPR008972">
    <property type="entry name" value="Cupredoxin"/>
</dbReference>
<name>A0A540MLB0_MALBA</name>
<dbReference type="AlphaFoldDB" id="A0A540MLB0"/>
<keyword evidence="5" id="KW-0472">Membrane</keyword>
<keyword evidence="7" id="KW-0325">Glycoprotein</keyword>
<evidence type="ECO:0000256" key="8">
    <source>
        <dbReference type="ARBA" id="ARBA00023288"/>
    </source>
</evidence>
<accession>A0A540MLB0</accession>
<reference evidence="12 13" key="1">
    <citation type="journal article" date="2019" name="G3 (Bethesda)">
        <title>Sequencing of a Wild Apple (Malus baccata) Genome Unravels the Differences Between Cultivated and Wild Apple Species Regarding Disease Resistance and Cold Tolerance.</title>
        <authorList>
            <person name="Chen X."/>
        </authorList>
    </citation>
    <scope>NUCLEOTIDE SEQUENCE [LARGE SCALE GENOMIC DNA]</scope>
    <source>
        <strain evidence="13">cv. Shandingzi</strain>
        <tissue evidence="12">Leaves</tissue>
    </source>
</reference>
<evidence type="ECO:0000256" key="6">
    <source>
        <dbReference type="ARBA" id="ARBA00023157"/>
    </source>
</evidence>
<dbReference type="PROSITE" id="PS51485">
    <property type="entry name" value="PHYTOCYANIN"/>
    <property type="match status" value="1"/>
</dbReference>
<dbReference type="GO" id="GO:0005886">
    <property type="term" value="C:plasma membrane"/>
    <property type="evidence" value="ECO:0007669"/>
    <property type="project" value="UniProtKB-SubCell"/>
</dbReference>
<feature type="signal peptide" evidence="10">
    <location>
        <begin position="1"/>
        <end position="27"/>
    </location>
</feature>
<keyword evidence="2" id="KW-1003">Cell membrane</keyword>
<evidence type="ECO:0000256" key="2">
    <source>
        <dbReference type="ARBA" id="ARBA00022475"/>
    </source>
</evidence>
<keyword evidence="3" id="KW-0336">GPI-anchor</keyword>
<dbReference type="SMR" id="A0A540MLB0"/>
<dbReference type="InterPro" id="IPR039391">
    <property type="entry name" value="Phytocyanin-like"/>
</dbReference>
<dbReference type="GO" id="GO:0098552">
    <property type="term" value="C:side of membrane"/>
    <property type="evidence" value="ECO:0007669"/>
    <property type="project" value="UniProtKB-KW"/>
</dbReference>
<dbReference type="Gene3D" id="2.60.40.420">
    <property type="entry name" value="Cupredoxins - blue copper proteins"/>
    <property type="match status" value="1"/>
</dbReference>
<keyword evidence="4 10" id="KW-0732">Signal</keyword>
<keyword evidence="6" id="KW-1015">Disulfide bond</keyword>
<dbReference type="PANTHER" id="PTHR33021">
    <property type="entry name" value="BLUE COPPER PROTEIN"/>
    <property type="match status" value="1"/>
</dbReference>
<dbReference type="Pfam" id="PF02298">
    <property type="entry name" value="Cu_bind_like"/>
    <property type="match status" value="1"/>
</dbReference>
<evidence type="ECO:0000256" key="10">
    <source>
        <dbReference type="SAM" id="SignalP"/>
    </source>
</evidence>
<comment type="caution">
    <text evidence="12">The sequence shown here is derived from an EMBL/GenBank/DDBJ whole genome shotgun (WGS) entry which is preliminary data.</text>
</comment>
<keyword evidence="13" id="KW-1185">Reference proteome</keyword>
<gene>
    <name evidence="12" type="ORF">C1H46_014877</name>
</gene>
<evidence type="ECO:0000256" key="1">
    <source>
        <dbReference type="ARBA" id="ARBA00004609"/>
    </source>
</evidence>
<dbReference type="InterPro" id="IPR041846">
    <property type="entry name" value="ENL_dom"/>
</dbReference>
<dbReference type="SUPFAM" id="SSF49503">
    <property type="entry name" value="Cupredoxins"/>
    <property type="match status" value="1"/>
</dbReference>
<dbReference type="InterPro" id="IPR003245">
    <property type="entry name" value="Phytocyanin_dom"/>
</dbReference>
<dbReference type="Proteomes" id="UP000315295">
    <property type="component" value="Unassembled WGS sequence"/>
</dbReference>
<dbReference type="STRING" id="106549.A0A540MLB0"/>